<evidence type="ECO:0000313" key="2">
    <source>
        <dbReference type="Proteomes" id="UP000824071"/>
    </source>
</evidence>
<name>A0A9D1IGZ0_9FIRM</name>
<proteinExistence type="predicted"/>
<comment type="caution">
    <text evidence="1">The sequence shown here is derived from an EMBL/GenBank/DDBJ whole genome shotgun (WGS) entry which is preliminary data.</text>
</comment>
<reference evidence="1" key="1">
    <citation type="submission" date="2020-10" db="EMBL/GenBank/DDBJ databases">
        <authorList>
            <person name="Gilroy R."/>
        </authorList>
    </citation>
    <scope>NUCLEOTIDE SEQUENCE</scope>
    <source>
        <strain evidence="1">ChiGjej1B1-19959</strain>
    </source>
</reference>
<dbReference type="EMBL" id="DVMW01000025">
    <property type="protein sequence ID" value="HIU35639.1"/>
    <property type="molecule type" value="Genomic_DNA"/>
</dbReference>
<protein>
    <submittedName>
        <fullName evidence="1">Uncharacterized protein</fullName>
    </submittedName>
</protein>
<dbReference type="AlphaFoldDB" id="A0A9D1IGZ0"/>
<evidence type="ECO:0000313" key="1">
    <source>
        <dbReference type="EMBL" id="HIU35639.1"/>
    </source>
</evidence>
<dbReference type="Proteomes" id="UP000824071">
    <property type="component" value="Unassembled WGS sequence"/>
</dbReference>
<organism evidence="1 2">
    <name type="scientific">Candidatus Fimenecus excrementigallinarum</name>
    <dbReference type="NCBI Taxonomy" id="2840816"/>
    <lineage>
        <taxon>Bacteria</taxon>
        <taxon>Bacillati</taxon>
        <taxon>Bacillota</taxon>
        <taxon>Clostridia</taxon>
        <taxon>Candidatus Fimenecus</taxon>
    </lineage>
</organism>
<sequence>MAGILAKLRGVDVLRLHLQIPNDEIDVVGDLTEKLNTLGRRKSPDCNLAADCRKNLRFLTPFSIALMMRDSSRHKSTGANPWQKYG</sequence>
<accession>A0A9D1IGZ0</accession>
<reference evidence="1" key="2">
    <citation type="journal article" date="2021" name="PeerJ">
        <title>Extensive microbial diversity within the chicken gut microbiome revealed by metagenomics and culture.</title>
        <authorList>
            <person name="Gilroy R."/>
            <person name="Ravi A."/>
            <person name="Getino M."/>
            <person name="Pursley I."/>
            <person name="Horton D.L."/>
            <person name="Alikhan N.F."/>
            <person name="Baker D."/>
            <person name="Gharbi K."/>
            <person name="Hall N."/>
            <person name="Watson M."/>
            <person name="Adriaenssens E.M."/>
            <person name="Foster-Nyarko E."/>
            <person name="Jarju S."/>
            <person name="Secka A."/>
            <person name="Antonio M."/>
            <person name="Oren A."/>
            <person name="Chaudhuri R.R."/>
            <person name="La Ragione R."/>
            <person name="Hildebrand F."/>
            <person name="Pallen M.J."/>
        </authorList>
    </citation>
    <scope>NUCLEOTIDE SEQUENCE</scope>
    <source>
        <strain evidence="1">ChiGjej1B1-19959</strain>
    </source>
</reference>
<gene>
    <name evidence="1" type="ORF">IAC53_03410</name>
</gene>